<dbReference type="RefSeq" id="WP_110389298.1">
    <property type="nucleotide sequence ID" value="NZ_QJKI01000001.1"/>
</dbReference>
<proteinExistence type="predicted"/>
<dbReference type="AlphaFoldDB" id="A0A318KZG3"/>
<dbReference type="OrthoDB" id="6495095at2"/>
<reference evidence="4 5" key="1">
    <citation type="submission" date="2018-05" db="EMBL/GenBank/DDBJ databases">
        <title>Genomic Encyclopedia of Type Strains, Phase IV (KMG-IV): sequencing the most valuable type-strain genomes for metagenomic binning, comparative biology and taxonomic classification.</title>
        <authorList>
            <person name="Goeker M."/>
        </authorList>
    </citation>
    <scope>NUCLEOTIDE SEQUENCE [LARGE SCALE GENOMIC DNA]</scope>
    <source>
        <strain evidence="4 5">DSM 29661</strain>
    </source>
</reference>
<name>A0A318KZG3_9NEIS</name>
<feature type="chain" id="PRO_5016388613" evidence="2">
    <location>
        <begin position="25"/>
        <end position="295"/>
    </location>
</feature>
<evidence type="ECO:0000313" key="5">
    <source>
        <dbReference type="Proteomes" id="UP000247555"/>
    </source>
</evidence>
<dbReference type="CDD" id="cd01144">
    <property type="entry name" value="BtuF"/>
    <property type="match status" value="1"/>
</dbReference>
<dbReference type="PANTHER" id="PTHR30535:SF34">
    <property type="entry name" value="MOLYBDATE-BINDING PROTEIN MOLA"/>
    <property type="match status" value="1"/>
</dbReference>
<feature type="signal peptide" evidence="2">
    <location>
        <begin position="1"/>
        <end position="24"/>
    </location>
</feature>
<evidence type="ECO:0000259" key="3">
    <source>
        <dbReference type="PROSITE" id="PS50983"/>
    </source>
</evidence>
<dbReference type="Gene3D" id="3.40.50.1980">
    <property type="entry name" value="Nitrogenase molybdenum iron protein domain"/>
    <property type="match status" value="2"/>
</dbReference>
<feature type="domain" description="Fe/B12 periplasmic-binding" evidence="3">
    <location>
        <begin position="44"/>
        <end position="295"/>
    </location>
</feature>
<dbReference type="NCBIfam" id="NF038402">
    <property type="entry name" value="TroA_like"/>
    <property type="match status" value="1"/>
</dbReference>
<protein>
    <submittedName>
        <fullName evidence="4">Iron complex transport system substrate-binding protein</fullName>
    </submittedName>
</protein>
<keyword evidence="1 2" id="KW-0732">Signal</keyword>
<dbReference type="SUPFAM" id="SSF53807">
    <property type="entry name" value="Helical backbone' metal receptor"/>
    <property type="match status" value="1"/>
</dbReference>
<comment type="caution">
    <text evidence="4">The sequence shown here is derived from an EMBL/GenBank/DDBJ whole genome shotgun (WGS) entry which is preliminary data.</text>
</comment>
<dbReference type="Proteomes" id="UP000247555">
    <property type="component" value="Unassembled WGS sequence"/>
</dbReference>
<dbReference type="InterPro" id="IPR002491">
    <property type="entry name" value="ABC_transptr_periplasmic_BD"/>
</dbReference>
<dbReference type="PANTHER" id="PTHR30535">
    <property type="entry name" value="VITAMIN B12-BINDING PROTEIN"/>
    <property type="match status" value="1"/>
</dbReference>
<dbReference type="InterPro" id="IPR054828">
    <property type="entry name" value="Vit_B12_bind_prot"/>
</dbReference>
<keyword evidence="5" id="KW-1185">Reference proteome</keyword>
<organism evidence="4 5">
    <name type="scientific">Rivihabitans pingtungensis</name>
    <dbReference type="NCBI Taxonomy" id="1054498"/>
    <lineage>
        <taxon>Bacteria</taxon>
        <taxon>Pseudomonadati</taxon>
        <taxon>Pseudomonadota</taxon>
        <taxon>Betaproteobacteria</taxon>
        <taxon>Neisseriales</taxon>
        <taxon>Aquaspirillaceae</taxon>
        <taxon>Rivihabitans</taxon>
    </lineage>
</organism>
<gene>
    <name evidence="4" type="ORF">DFR34_101224</name>
</gene>
<dbReference type="PROSITE" id="PS50983">
    <property type="entry name" value="FE_B12_PBP"/>
    <property type="match status" value="1"/>
</dbReference>
<evidence type="ECO:0000256" key="1">
    <source>
        <dbReference type="ARBA" id="ARBA00022729"/>
    </source>
</evidence>
<accession>A0A318KZG3</accession>
<dbReference type="Pfam" id="PF01497">
    <property type="entry name" value="Peripla_BP_2"/>
    <property type="match status" value="1"/>
</dbReference>
<sequence>MVLKYCKQLGVGLVLSALAATAGAQVQVRDDAGQMVTLNAPARRVISLAPHVTELIYAAGGGARLVGVVSHSDYPEAAKQVPRVGDNRQVDIERVLALKPDLLVVWLHGNAERQLEPLRRLGVPLFYSEPTKLEAIPETLLKLGTLMGSELQAQAAAGQFRQRLAGLRQHYAQARPLRVFYQVWDQPLYTLNGQHMVSDVLRLCGGVNIFADLPVTAPTVTQEAVIAADPDVILAGEMSGRGAVDNWKRFPRMRAVRQQQLYTLNGDLLHRPGPRILDGASQVCQRLAQARAQRP</sequence>
<dbReference type="InterPro" id="IPR050902">
    <property type="entry name" value="ABC_Transporter_SBP"/>
</dbReference>
<evidence type="ECO:0000313" key="4">
    <source>
        <dbReference type="EMBL" id="PXX81992.1"/>
    </source>
</evidence>
<evidence type="ECO:0000256" key="2">
    <source>
        <dbReference type="SAM" id="SignalP"/>
    </source>
</evidence>
<dbReference type="EMBL" id="QJKI01000001">
    <property type="protein sequence ID" value="PXX81992.1"/>
    <property type="molecule type" value="Genomic_DNA"/>
</dbReference>